<feature type="domain" description="Capsule synthesis protein CapA" evidence="4">
    <location>
        <begin position="54"/>
        <end position="302"/>
    </location>
</feature>
<dbReference type="AlphaFoldDB" id="A0A4P7GNU4"/>
<dbReference type="InterPro" id="IPR039561">
    <property type="entry name" value="Peptidase_M15C"/>
</dbReference>
<reference evidence="5 6" key="1">
    <citation type="submission" date="2019-03" db="EMBL/GenBank/DDBJ databases">
        <title>Three New Species of Nocardioides, Nocardioides euryhalodurans sp. nov., Nocardioides seonyuensis sp. nov. and Nocardioides eburneoflavus sp. nov., Iolated from Soil.</title>
        <authorList>
            <person name="Roh S.G."/>
            <person name="Lee C."/>
            <person name="Kim M.-K."/>
            <person name="Kim S.B."/>
        </authorList>
    </citation>
    <scope>NUCLEOTIDE SEQUENCE [LARGE SCALE GENOMIC DNA]</scope>
    <source>
        <strain evidence="5 6">MMS17-SY117</strain>
    </source>
</reference>
<dbReference type="RefSeq" id="WP_135079776.1">
    <property type="nucleotide sequence ID" value="NZ_CP038267.1"/>
</dbReference>
<organism evidence="5 6">
    <name type="scientific">Nocardioides euryhalodurans</name>
    <dbReference type="NCBI Taxonomy" id="2518370"/>
    <lineage>
        <taxon>Bacteria</taxon>
        <taxon>Bacillati</taxon>
        <taxon>Actinomycetota</taxon>
        <taxon>Actinomycetes</taxon>
        <taxon>Propionibacteriales</taxon>
        <taxon>Nocardioidaceae</taxon>
        <taxon>Nocardioides</taxon>
    </lineage>
</organism>
<dbReference type="InterPro" id="IPR019079">
    <property type="entry name" value="Capsule_synth_CapA"/>
</dbReference>
<sequence length="563" mass="60009">MHRTVSWSAVAVGVAVLAAACATAAPVPTEQPRTPEQTDAPAAAGTPSPRGAVTLAFAGDIHFQLQVADLLDDPRGLGPTSRALAGADVAMVNLESAVTRRGTPDPKQLENAEDRYWFRTPPAALDFLADAGVDVVTLANNHGADYGPVGLRDTLRAARTGPVAVVGVGRDRDRAFAAHRVTVRGTDLAFLAADASPLESTASTWSAAPGTPGIAAAREARPQQLLAAVRRSARTADVVVVYLHWGREGQGCPTAMQRATARALSRAGADVVVGSHAHVLLGSGWLGDTYVGYGLGNFLWYHDREPDTGVLQLTVEDGAVVADDWAPARIQPWGRPVPLSGREATQAVADWRALRGCARLAPEPGGEPVPAYDASVSELGPALRARMRSSHRPGCPVGLSDLRHLRLPYVGFDGRERLGEMVVAAEHAADVVRVFDRLHRARWPIRRMRLVDAYGGDDDRSMAADNTSAYNCRRVAGTDRWSDHAFGAAIDLNPVRNPYVTGDGVAPPRGRAFADVDRSARARVPRGVIHADDVVVRAFEEVGWEWGGTWADPDYQHFSAAGD</sequence>
<dbReference type="PROSITE" id="PS51257">
    <property type="entry name" value="PROKAR_LIPOPROTEIN"/>
    <property type="match status" value="1"/>
</dbReference>
<dbReference type="InterPro" id="IPR029052">
    <property type="entry name" value="Metallo-depent_PP-like"/>
</dbReference>
<evidence type="ECO:0000256" key="1">
    <source>
        <dbReference type="ARBA" id="ARBA00005662"/>
    </source>
</evidence>
<dbReference type="PANTHER" id="PTHR33393:SF13">
    <property type="entry name" value="PGA BIOSYNTHESIS PROTEIN CAPA"/>
    <property type="match status" value="1"/>
</dbReference>
<feature type="region of interest" description="Disordered" evidence="2">
    <location>
        <begin position="25"/>
        <end position="49"/>
    </location>
</feature>
<dbReference type="Gene3D" id="3.30.1380.10">
    <property type="match status" value="1"/>
</dbReference>
<dbReference type="SMART" id="SM00854">
    <property type="entry name" value="PGA_cap"/>
    <property type="match status" value="1"/>
</dbReference>
<evidence type="ECO:0000313" key="5">
    <source>
        <dbReference type="EMBL" id="QBR93898.1"/>
    </source>
</evidence>
<dbReference type="InterPro" id="IPR009045">
    <property type="entry name" value="Zn_M74/Hedgehog-like"/>
</dbReference>
<accession>A0A4P7GNU4</accession>
<feature type="signal peptide" evidence="3">
    <location>
        <begin position="1"/>
        <end position="24"/>
    </location>
</feature>
<comment type="similarity">
    <text evidence="1">Belongs to the CapA family.</text>
</comment>
<dbReference type="KEGG" id="noy:EXE57_17620"/>
<dbReference type="Pfam" id="PF13539">
    <property type="entry name" value="Peptidase_M15_4"/>
    <property type="match status" value="1"/>
</dbReference>
<evidence type="ECO:0000256" key="2">
    <source>
        <dbReference type="SAM" id="MobiDB-lite"/>
    </source>
</evidence>
<dbReference type="Pfam" id="PF09587">
    <property type="entry name" value="PGA_cap"/>
    <property type="match status" value="1"/>
</dbReference>
<evidence type="ECO:0000256" key="3">
    <source>
        <dbReference type="SAM" id="SignalP"/>
    </source>
</evidence>
<evidence type="ECO:0000313" key="6">
    <source>
        <dbReference type="Proteomes" id="UP000294894"/>
    </source>
</evidence>
<dbReference type="SUPFAM" id="SSF56300">
    <property type="entry name" value="Metallo-dependent phosphatases"/>
    <property type="match status" value="1"/>
</dbReference>
<evidence type="ECO:0000259" key="4">
    <source>
        <dbReference type="SMART" id="SM00854"/>
    </source>
</evidence>
<dbReference type="PANTHER" id="PTHR33393">
    <property type="entry name" value="POLYGLUTAMINE SYNTHESIS ACCESSORY PROTEIN RV0574C-RELATED"/>
    <property type="match status" value="1"/>
</dbReference>
<gene>
    <name evidence="5" type="ORF">EXE57_17620</name>
</gene>
<dbReference type="OrthoDB" id="9799970at2"/>
<dbReference type="EMBL" id="CP038267">
    <property type="protein sequence ID" value="QBR93898.1"/>
    <property type="molecule type" value="Genomic_DNA"/>
</dbReference>
<dbReference type="CDD" id="cd07381">
    <property type="entry name" value="MPP_CapA"/>
    <property type="match status" value="1"/>
</dbReference>
<keyword evidence="3" id="KW-0732">Signal</keyword>
<dbReference type="SUPFAM" id="SSF55166">
    <property type="entry name" value="Hedgehog/DD-peptidase"/>
    <property type="match status" value="1"/>
</dbReference>
<dbReference type="Gene3D" id="3.60.21.10">
    <property type="match status" value="1"/>
</dbReference>
<dbReference type="InterPro" id="IPR052169">
    <property type="entry name" value="CW_Biosynth-Accessory"/>
</dbReference>
<protein>
    <recommendedName>
        <fullName evidence="4">Capsule synthesis protein CapA domain-containing protein</fullName>
    </recommendedName>
</protein>
<keyword evidence="6" id="KW-1185">Reference proteome</keyword>
<proteinExistence type="inferred from homology"/>
<name>A0A4P7GNU4_9ACTN</name>
<dbReference type="GO" id="GO:0008233">
    <property type="term" value="F:peptidase activity"/>
    <property type="evidence" value="ECO:0007669"/>
    <property type="project" value="InterPro"/>
</dbReference>
<dbReference type="Proteomes" id="UP000294894">
    <property type="component" value="Chromosome"/>
</dbReference>
<feature type="chain" id="PRO_5020481950" description="Capsule synthesis protein CapA domain-containing protein" evidence="3">
    <location>
        <begin position="25"/>
        <end position="563"/>
    </location>
</feature>